<proteinExistence type="predicted"/>
<sequence length="105" mass="12821">FKWNNKSTKLFLESYKERKEQFRNPKIKMKLLWLEIAQVLKVNGYTNENMVDILDWKMRNMKRSYKTIKENKKSTTGRECISWEYYDIFENLFAEDRTINHGATL</sequence>
<evidence type="ECO:0000313" key="3">
    <source>
        <dbReference type="Proteomes" id="UP000008237"/>
    </source>
</evidence>
<feature type="domain" description="Myb/SANT-like DNA-binding" evidence="1">
    <location>
        <begin position="2"/>
        <end position="91"/>
    </location>
</feature>
<name>E2BLB1_HARSA</name>
<feature type="non-terminal residue" evidence="2">
    <location>
        <position position="105"/>
    </location>
</feature>
<dbReference type="Gene3D" id="1.10.10.60">
    <property type="entry name" value="Homeodomain-like"/>
    <property type="match status" value="1"/>
</dbReference>
<gene>
    <name evidence="2" type="ORF">EAI_10399</name>
</gene>
<feature type="non-terminal residue" evidence="2">
    <location>
        <position position="1"/>
    </location>
</feature>
<organism evidence="3">
    <name type="scientific">Harpegnathos saltator</name>
    <name type="common">Jerdon's jumping ant</name>
    <dbReference type="NCBI Taxonomy" id="610380"/>
    <lineage>
        <taxon>Eukaryota</taxon>
        <taxon>Metazoa</taxon>
        <taxon>Ecdysozoa</taxon>
        <taxon>Arthropoda</taxon>
        <taxon>Hexapoda</taxon>
        <taxon>Insecta</taxon>
        <taxon>Pterygota</taxon>
        <taxon>Neoptera</taxon>
        <taxon>Endopterygota</taxon>
        <taxon>Hymenoptera</taxon>
        <taxon>Apocrita</taxon>
        <taxon>Aculeata</taxon>
        <taxon>Formicoidea</taxon>
        <taxon>Formicidae</taxon>
        <taxon>Ponerinae</taxon>
        <taxon>Ponerini</taxon>
        <taxon>Harpegnathos</taxon>
    </lineage>
</organism>
<evidence type="ECO:0000259" key="1">
    <source>
        <dbReference type="Pfam" id="PF13837"/>
    </source>
</evidence>
<dbReference type="Proteomes" id="UP000008237">
    <property type="component" value="Unassembled WGS sequence"/>
</dbReference>
<dbReference type="InterPro" id="IPR044822">
    <property type="entry name" value="Myb_DNA-bind_4"/>
</dbReference>
<dbReference type="InParanoid" id="E2BLB1"/>
<dbReference type="OrthoDB" id="7554140at2759"/>
<dbReference type="Pfam" id="PF13837">
    <property type="entry name" value="Myb_DNA-bind_4"/>
    <property type="match status" value="1"/>
</dbReference>
<dbReference type="EMBL" id="GL449009">
    <property type="protein sequence ID" value="EFN83520.1"/>
    <property type="molecule type" value="Genomic_DNA"/>
</dbReference>
<keyword evidence="3" id="KW-1185">Reference proteome</keyword>
<accession>E2BLB1</accession>
<dbReference type="AlphaFoldDB" id="E2BLB1"/>
<evidence type="ECO:0000313" key="2">
    <source>
        <dbReference type="EMBL" id="EFN83520.1"/>
    </source>
</evidence>
<protein>
    <recommendedName>
        <fullName evidence="1">Myb/SANT-like DNA-binding domain-containing protein</fullName>
    </recommendedName>
</protein>
<reference evidence="2 3" key="1">
    <citation type="journal article" date="2010" name="Science">
        <title>Genomic comparison of the ants Camponotus floridanus and Harpegnathos saltator.</title>
        <authorList>
            <person name="Bonasio R."/>
            <person name="Zhang G."/>
            <person name="Ye C."/>
            <person name="Mutti N.S."/>
            <person name="Fang X."/>
            <person name="Qin N."/>
            <person name="Donahue G."/>
            <person name="Yang P."/>
            <person name="Li Q."/>
            <person name="Li C."/>
            <person name="Zhang P."/>
            <person name="Huang Z."/>
            <person name="Berger S.L."/>
            <person name="Reinberg D."/>
            <person name="Wang J."/>
            <person name="Liebig J."/>
        </authorList>
    </citation>
    <scope>NUCLEOTIDE SEQUENCE [LARGE SCALE GENOMIC DNA]</scope>
    <source>
        <strain evidence="2 3">R22 G/1</strain>
    </source>
</reference>